<dbReference type="Gene3D" id="1.10.10.60">
    <property type="entry name" value="Homeodomain-like"/>
    <property type="match status" value="2"/>
</dbReference>
<accession>A0A174LP55</accession>
<evidence type="ECO:0000313" key="10">
    <source>
        <dbReference type="EMBL" id="MUB62245.1"/>
    </source>
</evidence>
<dbReference type="RefSeq" id="WP_055649120.1">
    <property type="nucleotide sequence ID" value="NZ_BQNJ01000002.1"/>
</dbReference>
<evidence type="ECO:0000259" key="7">
    <source>
        <dbReference type="PROSITE" id="PS01124"/>
    </source>
</evidence>
<keyword evidence="4" id="KW-0804">Transcription</keyword>
<dbReference type="EMBL" id="WNME01000002">
    <property type="protein sequence ID" value="MUB62245.1"/>
    <property type="molecule type" value="Genomic_DNA"/>
</dbReference>
<dbReference type="GO" id="GO:0000160">
    <property type="term" value="P:phosphorelay signal transduction system"/>
    <property type="evidence" value="ECO:0007669"/>
    <property type="project" value="InterPro"/>
</dbReference>
<evidence type="ECO:0000256" key="6">
    <source>
        <dbReference type="PROSITE-ProRule" id="PRU00169"/>
    </source>
</evidence>
<dbReference type="SMART" id="SM00342">
    <property type="entry name" value="HTH_ARAC"/>
    <property type="match status" value="1"/>
</dbReference>
<feature type="domain" description="HTH araC/xylS-type" evidence="7">
    <location>
        <begin position="424"/>
        <end position="522"/>
    </location>
</feature>
<dbReference type="OrthoDB" id="183331at2"/>
<dbReference type="GO" id="GO:0003700">
    <property type="term" value="F:DNA-binding transcription factor activity"/>
    <property type="evidence" value="ECO:0007669"/>
    <property type="project" value="InterPro"/>
</dbReference>
<name>A0A174LP55_9FIRM</name>
<dbReference type="SUPFAM" id="SSF52172">
    <property type="entry name" value="CheY-like"/>
    <property type="match status" value="1"/>
</dbReference>
<organism evidence="10 11">
    <name type="scientific">Hungatella hathewayi</name>
    <dbReference type="NCBI Taxonomy" id="154046"/>
    <lineage>
        <taxon>Bacteria</taxon>
        <taxon>Bacillati</taxon>
        <taxon>Bacillota</taxon>
        <taxon>Clostridia</taxon>
        <taxon>Lachnospirales</taxon>
        <taxon>Lachnospiraceae</taxon>
        <taxon>Hungatella</taxon>
    </lineage>
</organism>
<proteinExistence type="predicted"/>
<dbReference type="InterPro" id="IPR018062">
    <property type="entry name" value="HTH_AraC-typ_CS"/>
</dbReference>
<dbReference type="GeneID" id="93148537"/>
<dbReference type="InterPro" id="IPR020449">
    <property type="entry name" value="Tscrpt_reg_AraC-type_HTH"/>
</dbReference>
<dbReference type="PRINTS" id="PR00032">
    <property type="entry name" value="HTHARAC"/>
</dbReference>
<dbReference type="Pfam" id="PF12833">
    <property type="entry name" value="HTH_18"/>
    <property type="match status" value="1"/>
</dbReference>
<keyword evidence="3" id="KW-0238">DNA-binding</keyword>
<feature type="domain" description="Response regulatory" evidence="8">
    <location>
        <begin position="3"/>
        <end position="121"/>
    </location>
</feature>
<evidence type="ECO:0000256" key="3">
    <source>
        <dbReference type="ARBA" id="ARBA00023125"/>
    </source>
</evidence>
<gene>
    <name evidence="9" type="ORF">CE91St55_44330</name>
    <name evidence="10" type="ORF">GNE07_04060</name>
</gene>
<dbReference type="AlphaFoldDB" id="A0A174LP55"/>
<keyword evidence="2" id="KW-0805">Transcription regulation</keyword>
<dbReference type="PANTHER" id="PTHR43280">
    <property type="entry name" value="ARAC-FAMILY TRANSCRIPTIONAL REGULATOR"/>
    <property type="match status" value="1"/>
</dbReference>
<sequence>MLQTLLVDDDILSLNKLQTFLADLGFIHVCGQLLDGTSAIEFLKLHGNSVDIIILDMEMPGASGLEVAGYIRKHQLPITILVISNYDNFEYVKPILQAGAYDYLLKHELSRSLLETKLSEIQHHIDKQQLHQRHWNQMCQLSKQQYLRNLVLNYEIPEESRHFFASDPLLNGRRHVAACLQITNFSSIYQSIPDERHQKVVNTVLHFCDTFFTSLQRGIITHINYGEFLVLLSFPDLTSEAAILQTAAQDISLLKNNLRRYLSIHTFAETMPVFDTVEHLRPYYLKIHHRLQVKPFNSDSDLSEEKEENSPLLLSLQEENELSESLLHLNEKRVTEIVTHIFESVQQTHVSLLELQRLVLRLTEIMQLALRTATPDHEAIAVQPPAIHNILDIDALKKQFLLYYHQGLEQLISTSVFQYPPLIQKALIYIRQNYHLDISLSDISRHCGVSEVYFSRVFKDAMGLPFTKYLNTYRVRIASHLLLQSNDSLKKIAEKSGFQSYNYFLTVFKNYMGVTPVQYREKTMDTPAD</sequence>
<comment type="function">
    <text evidence="5">May play the central regulatory role in sporulation. It may be an element of the effector pathway responsible for the activation of sporulation genes in response to nutritional stress. Spo0A may act in concert with spo0H (a sigma factor) to control the expression of some genes that are critical to the sporulation process.</text>
</comment>
<dbReference type="SUPFAM" id="SSF46689">
    <property type="entry name" value="Homeodomain-like"/>
    <property type="match status" value="2"/>
</dbReference>
<dbReference type="InterPro" id="IPR011006">
    <property type="entry name" value="CheY-like_superfamily"/>
</dbReference>
<feature type="modified residue" description="4-aspartylphosphate" evidence="6">
    <location>
        <position position="56"/>
    </location>
</feature>
<evidence type="ECO:0000313" key="9">
    <source>
        <dbReference type="EMBL" id="GKH02452.1"/>
    </source>
</evidence>
<dbReference type="Pfam" id="PF00072">
    <property type="entry name" value="Response_reg"/>
    <property type="match status" value="1"/>
</dbReference>
<dbReference type="InterPro" id="IPR018060">
    <property type="entry name" value="HTH_AraC"/>
</dbReference>
<evidence type="ECO:0000256" key="1">
    <source>
        <dbReference type="ARBA" id="ARBA00018672"/>
    </source>
</evidence>
<evidence type="ECO:0000313" key="11">
    <source>
        <dbReference type="Proteomes" id="UP000434223"/>
    </source>
</evidence>
<keyword evidence="6" id="KW-0597">Phosphoprotein</keyword>
<dbReference type="InterPro" id="IPR001789">
    <property type="entry name" value="Sig_transdc_resp-reg_receiver"/>
</dbReference>
<reference evidence="10 11" key="1">
    <citation type="submission" date="2019-09" db="EMBL/GenBank/DDBJ databases">
        <title>Draft genome sequencing of Hungatella hathewayi 123Y-2.</title>
        <authorList>
            <person name="Lv Q."/>
            <person name="Li S."/>
        </authorList>
    </citation>
    <scope>NUCLEOTIDE SEQUENCE [LARGE SCALE GENOMIC DNA]</scope>
    <source>
        <strain evidence="10 11">123Y-2</strain>
    </source>
</reference>
<dbReference type="EMBL" id="BQNJ01000002">
    <property type="protein sequence ID" value="GKH02452.1"/>
    <property type="molecule type" value="Genomic_DNA"/>
</dbReference>
<dbReference type="Proteomes" id="UP001055091">
    <property type="component" value="Unassembled WGS sequence"/>
</dbReference>
<dbReference type="SMART" id="SM00448">
    <property type="entry name" value="REC"/>
    <property type="match status" value="1"/>
</dbReference>
<evidence type="ECO:0000256" key="4">
    <source>
        <dbReference type="ARBA" id="ARBA00023163"/>
    </source>
</evidence>
<comment type="caution">
    <text evidence="10">The sequence shown here is derived from an EMBL/GenBank/DDBJ whole genome shotgun (WGS) entry which is preliminary data.</text>
</comment>
<dbReference type="PROSITE" id="PS00041">
    <property type="entry name" value="HTH_ARAC_FAMILY_1"/>
    <property type="match status" value="1"/>
</dbReference>
<reference evidence="9" key="2">
    <citation type="submission" date="2022-01" db="EMBL/GenBank/DDBJ databases">
        <title>Novel bile acid biosynthetic pathways are enriched in the microbiome of centenarians.</title>
        <authorList>
            <person name="Sato Y."/>
            <person name="Atarashi K."/>
            <person name="Plichta R.D."/>
            <person name="Arai Y."/>
            <person name="Sasajima S."/>
            <person name="Kearney M.S."/>
            <person name="Suda W."/>
            <person name="Takeshita K."/>
            <person name="Sasaki T."/>
            <person name="Okamoto S."/>
            <person name="Skelly N.A."/>
            <person name="Okamura Y."/>
            <person name="Vlamakis H."/>
            <person name="Li Y."/>
            <person name="Tanoue T."/>
            <person name="Takei H."/>
            <person name="Nittono H."/>
            <person name="Narushima S."/>
            <person name="Irie J."/>
            <person name="Itoh H."/>
            <person name="Moriya K."/>
            <person name="Sugiura Y."/>
            <person name="Suematsu M."/>
            <person name="Moritoki N."/>
            <person name="Shibata S."/>
            <person name="Littman R.D."/>
            <person name="Fischbach A.M."/>
            <person name="Uwamino Y."/>
            <person name="Inoue T."/>
            <person name="Honda A."/>
            <person name="Hattori M."/>
            <person name="Murai T."/>
            <person name="Xavier J.R."/>
            <person name="Hirose N."/>
            <person name="Honda K."/>
        </authorList>
    </citation>
    <scope>NUCLEOTIDE SEQUENCE</scope>
    <source>
        <strain evidence="9">CE91-St55</strain>
    </source>
</reference>
<dbReference type="PROSITE" id="PS01124">
    <property type="entry name" value="HTH_ARAC_FAMILY_2"/>
    <property type="match status" value="1"/>
</dbReference>
<protein>
    <recommendedName>
        <fullName evidence="1">Stage 0 sporulation protein A homolog</fullName>
    </recommendedName>
</protein>
<dbReference type="Proteomes" id="UP000434223">
    <property type="component" value="Unassembled WGS sequence"/>
</dbReference>
<dbReference type="GO" id="GO:0043565">
    <property type="term" value="F:sequence-specific DNA binding"/>
    <property type="evidence" value="ECO:0007669"/>
    <property type="project" value="InterPro"/>
</dbReference>
<dbReference type="PROSITE" id="PS50110">
    <property type="entry name" value="RESPONSE_REGULATORY"/>
    <property type="match status" value="1"/>
</dbReference>
<evidence type="ECO:0000256" key="5">
    <source>
        <dbReference type="ARBA" id="ARBA00024867"/>
    </source>
</evidence>
<evidence type="ECO:0000256" key="2">
    <source>
        <dbReference type="ARBA" id="ARBA00023015"/>
    </source>
</evidence>
<dbReference type="PANTHER" id="PTHR43280:SF2">
    <property type="entry name" value="HTH-TYPE TRANSCRIPTIONAL REGULATOR EXSA"/>
    <property type="match status" value="1"/>
</dbReference>
<dbReference type="InterPro" id="IPR009057">
    <property type="entry name" value="Homeodomain-like_sf"/>
</dbReference>
<evidence type="ECO:0000259" key="8">
    <source>
        <dbReference type="PROSITE" id="PS50110"/>
    </source>
</evidence>
<dbReference type="Gene3D" id="3.40.50.2300">
    <property type="match status" value="1"/>
</dbReference>